<gene>
    <name evidence="3" type="ORF">KILIM_053_00100</name>
</gene>
<dbReference type="OrthoDB" id="9787127at2"/>
<accession>K6XDQ7</accession>
<proteinExistence type="predicted"/>
<dbReference type="InterPro" id="IPR004919">
    <property type="entry name" value="GmrSD_N"/>
</dbReference>
<dbReference type="Pfam" id="PF03235">
    <property type="entry name" value="GmrSD_N"/>
    <property type="match status" value="1"/>
</dbReference>
<dbReference type="EMBL" id="BAHD01000053">
    <property type="protein sequence ID" value="GAB96959.1"/>
    <property type="molecule type" value="Genomic_DNA"/>
</dbReference>
<evidence type="ECO:0000313" key="3">
    <source>
        <dbReference type="EMBL" id="GAB96959.1"/>
    </source>
</evidence>
<dbReference type="PANTHER" id="PTHR37292:SF2">
    <property type="entry name" value="DUF262 DOMAIN-CONTAINING PROTEIN"/>
    <property type="match status" value="1"/>
</dbReference>
<evidence type="ECO:0000313" key="4">
    <source>
        <dbReference type="Proteomes" id="UP000008366"/>
    </source>
</evidence>
<reference evidence="3 4" key="1">
    <citation type="submission" date="2012-08" db="EMBL/GenBank/DDBJ databases">
        <title>Whole genome shotgun sequence of Kineosphaera limosa NBRC 100340.</title>
        <authorList>
            <person name="Yoshida I."/>
            <person name="Isaki S."/>
            <person name="Hosoyama A."/>
            <person name="Tsuchikane K."/>
            <person name="Katsumata H."/>
            <person name="Ando Y."/>
            <person name="Ohji S."/>
            <person name="Hamada M."/>
            <person name="Tamura T."/>
            <person name="Yamazoe A."/>
            <person name="Yamazaki S."/>
            <person name="Fujita N."/>
        </authorList>
    </citation>
    <scope>NUCLEOTIDE SEQUENCE [LARGE SCALE GENOMIC DNA]</scope>
    <source>
        <strain evidence="3 4">NBRC 100340</strain>
    </source>
</reference>
<dbReference type="STRING" id="1184609.KILIM_053_00100"/>
<sequence length="770" mass="85723">MTKLSSLLDQVDSGTMLLPEFQRGYVWNRDQVRGLMRSLYRGYPVGALLIWETEPSAFDVRGPAAPHGGVKQLLLDGQQRITTLYGVARGKPPAFFEGDANAFTGLRFNLDTEVFEFYAPSKMKDDPLWIDVTGVFDKGLAPHIARLNADPATTANFATYVDRINRLQSIRDRDFHAEKITGAEMTIDHVVDIFNKVNSGGTKLSKGDLALAKICADWPQARTQLRQRLTTWQDAGYNFTLDWLLRNVNAVATGRAQFDQLDSVASADFAKALDQATEYVGGFLDLAAGRLGLDHDRVLMGRYAISVISRMQHLFGGLGDAATQNRILYWYIHAGLWGRFTGSTETVLARDYEIGQTHGIDGLIDELERWRGGNLRVGPHDFNAFGMGSRFYPLLYLMTRVLRARDLGNGIELKKQMLGHLSALQVHHIFPKAQLYERGYSRGEVNSVSNFCFLTTASNLAISSRRPQEYLPEIERDHPGALASQWIPQDPQLWRLDRYSDFLKERQRLLADAANEFLDGLRAASTTGTHETLPRITVADTASDDDELTAVRALCDELVARGMATPNMDVEIVDPTTGQAVAVAEAFWEQGLQVGQGQPVVLELDPDPVGMTRMEELGFNVFTSVDALRNFAQRRGQEASGEGVDDPVTPSEDRPAEAGPTADDMPDEKAIRAQFGNAMRDVYVRSKKEAGYTASGFLGMLQRHGALETARRLLAAPHISDGYTALYEVGRLDLTVENVVLQPEFESLFSDEERETAQRRLAEFDFTPKR</sequence>
<dbReference type="eggNOG" id="COG1479">
    <property type="taxonomic scope" value="Bacteria"/>
</dbReference>
<organism evidence="3 4">
    <name type="scientific">Kineosphaera limosa NBRC 100340</name>
    <dbReference type="NCBI Taxonomy" id="1184609"/>
    <lineage>
        <taxon>Bacteria</taxon>
        <taxon>Bacillati</taxon>
        <taxon>Actinomycetota</taxon>
        <taxon>Actinomycetes</taxon>
        <taxon>Micrococcales</taxon>
        <taxon>Dermatophilaceae</taxon>
        <taxon>Kineosphaera</taxon>
    </lineage>
</organism>
<evidence type="ECO:0000259" key="2">
    <source>
        <dbReference type="Pfam" id="PF03235"/>
    </source>
</evidence>
<name>K6XDQ7_9MICO</name>
<comment type="caution">
    <text evidence="3">The sequence shown here is derived from an EMBL/GenBank/DDBJ whole genome shotgun (WGS) entry which is preliminary data.</text>
</comment>
<feature type="domain" description="GmrSD restriction endonucleases N-terminal" evidence="2">
    <location>
        <begin position="5"/>
        <end position="214"/>
    </location>
</feature>
<dbReference type="AlphaFoldDB" id="K6XDQ7"/>
<feature type="region of interest" description="Disordered" evidence="1">
    <location>
        <begin position="634"/>
        <end position="665"/>
    </location>
</feature>
<dbReference type="Proteomes" id="UP000008366">
    <property type="component" value="Unassembled WGS sequence"/>
</dbReference>
<keyword evidence="4" id="KW-1185">Reference proteome</keyword>
<protein>
    <recommendedName>
        <fullName evidence="2">GmrSD restriction endonucleases N-terminal domain-containing protein</fullName>
    </recommendedName>
</protein>
<dbReference type="RefSeq" id="WP_006593491.1">
    <property type="nucleotide sequence ID" value="NZ_BAHD01000053.1"/>
</dbReference>
<dbReference type="PANTHER" id="PTHR37292">
    <property type="entry name" value="VNG6097C"/>
    <property type="match status" value="1"/>
</dbReference>
<dbReference type="eggNOG" id="COG3472">
    <property type="taxonomic scope" value="Bacteria"/>
</dbReference>
<evidence type="ECO:0000256" key="1">
    <source>
        <dbReference type="SAM" id="MobiDB-lite"/>
    </source>
</evidence>